<evidence type="ECO:0000313" key="5">
    <source>
        <dbReference type="Proteomes" id="UP000195402"/>
    </source>
</evidence>
<keyword evidence="5" id="KW-1185">Reference proteome</keyword>
<dbReference type="STRING" id="56857.A0A200QXF5"/>
<dbReference type="PIRSF" id="PIRSF002686">
    <property type="entry name" value="SLG"/>
    <property type="match status" value="1"/>
</dbReference>
<dbReference type="InParanoid" id="A0A200QXF5"/>
<dbReference type="PROSITE" id="PS50927">
    <property type="entry name" value="BULB_LECTIN"/>
    <property type="match status" value="1"/>
</dbReference>
<dbReference type="GO" id="GO:0030246">
    <property type="term" value="F:carbohydrate binding"/>
    <property type="evidence" value="ECO:0007669"/>
    <property type="project" value="UniProtKB-KW"/>
</dbReference>
<dbReference type="Pfam" id="PF00024">
    <property type="entry name" value="PAN_1"/>
    <property type="match status" value="1"/>
</dbReference>
<dbReference type="PANTHER" id="PTHR32444">
    <property type="entry name" value="BULB-TYPE LECTIN DOMAIN-CONTAINING PROTEIN"/>
    <property type="match status" value="1"/>
</dbReference>
<dbReference type="SUPFAM" id="SSF51110">
    <property type="entry name" value="alpha-D-mannose-specific plant lectins"/>
    <property type="match status" value="1"/>
</dbReference>
<dbReference type="PANTHER" id="PTHR32444:SF10">
    <property type="entry name" value="CURCULIN-LIKE (MANNOSE-BINDING) LECTIN FAMILY PROTEIN-RELATED"/>
    <property type="match status" value="1"/>
</dbReference>
<feature type="signal peptide" evidence="1">
    <location>
        <begin position="1"/>
        <end position="27"/>
    </location>
</feature>
<dbReference type="Proteomes" id="UP000195402">
    <property type="component" value="Unassembled WGS sequence"/>
</dbReference>
<dbReference type="InterPro" id="IPR003609">
    <property type="entry name" value="Pan_app"/>
</dbReference>
<evidence type="ECO:0000259" key="2">
    <source>
        <dbReference type="PROSITE" id="PS50927"/>
    </source>
</evidence>
<sequence>MNSSLLSCLFFIFFFTIFCSSSITVHAEVPQSNTFKSINEGFLFFGNVESNANYRLLNISNYPFRLCFYNSTPNAYFLGLGMGNANSTSLMRWVWTANLARPVTENAKLIFGRNGNLVLVDANGRVAWQTGTTNMGVVDIKLLRNGNLVLLDKKGGFVWQSFHYPTDTLLIGQGLQQGNLSNKLVNGVYSMVMEEKQVGLFFKSPQSSKPLLYLLESPSFVEGPFKNVTFMVAPAEDGPDYANELRLEFVGTSFGRSALAQPKYDSTLSILRLGSDGNVRIYTYFEKGNRDAWEETYTEFRKNWLSECLLPEKCGSLGLCDDDQCVACPTPKGLMGWSKDCKPSKLPSCNSSNGSSGNVSYYKLEGVDHFLNTNFQGEGPMKIGECRKKCSNDCKCMGFFYRKDTSMCLLTAQLNTLMKAIDSSSNERIAYIKYL</sequence>
<dbReference type="EMBL" id="MVGT01000886">
    <property type="protein sequence ID" value="OVA15167.1"/>
    <property type="molecule type" value="Genomic_DNA"/>
</dbReference>
<dbReference type="OrthoDB" id="1884773at2759"/>
<reference evidence="4 5" key="1">
    <citation type="journal article" date="2017" name="Mol. Plant">
        <title>The Genome of Medicinal Plant Macleaya cordata Provides New Insights into Benzylisoquinoline Alkaloids Metabolism.</title>
        <authorList>
            <person name="Liu X."/>
            <person name="Liu Y."/>
            <person name="Huang P."/>
            <person name="Ma Y."/>
            <person name="Qing Z."/>
            <person name="Tang Q."/>
            <person name="Cao H."/>
            <person name="Cheng P."/>
            <person name="Zheng Y."/>
            <person name="Yuan Z."/>
            <person name="Zhou Y."/>
            <person name="Liu J."/>
            <person name="Tang Z."/>
            <person name="Zhuo Y."/>
            <person name="Zhang Y."/>
            <person name="Yu L."/>
            <person name="Huang J."/>
            <person name="Yang P."/>
            <person name="Peng Q."/>
            <person name="Zhang J."/>
            <person name="Jiang W."/>
            <person name="Zhang Z."/>
            <person name="Lin K."/>
            <person name="Ro D.K."/>
            <person name="Chen X."/>
            <person name="Xiong X."/>
            <person name="Shang Y."/>
            <person name="Huang S."/>
            <person name="Zeng J."/>
        </authorList>
    </citation>
    <scope>NUCLEOTIDE SEQUENCE [LARGE SCALE GENOMIC DNA]</scope>
    <source>
        <strain evidence="5">cv. BLH2017</strain>
        <tissue evidence="4">Root</tissue>
    </source>
</reference>
<dbReference type="OMA" id="RTGRCYL"/>
<feature type="chain" id="PRO_5013007332" evidence="1">
    <location>
        <begin position="28"/>
        <end position="435"/>
    </location>
</feature>
<dbReference type="AlphaFoldDB" id="A0A200QXF5"/>
<comment type="caution">
    <text evidence="4">The sequence shown here is derived from an EMBL/GenBank/DDBJ whole genome shotgun (WGS) entry which is preliminary data.</text>
</comment>
<keyword evidence="4" id="KW-0430">Lectin</keyword>
<dbReference type="SMART" id="SM00108">
    <property type="entry name" value="B_lectin"/>
    <property type="match status" value="1"/>
</dbReference>
<gene>
    <name evidence="4" type="ORF">BVC80_1727g39</name>
</gene>
<evidence type="ECO:0000256" key="1">
    <source>
        <dbReference type="SAM" id="SignalP"/>
    </source>
</evidence>
<dbReference type="CDD" id="cd00028">
    <property type="entry name" value="B_lectin"/>
    <property type="match status" value="1"/>
</dbReference>
<dbReference type="InterPro" id="IPR035446">
    <property type="entry name" value="SLSG/EP1"/>
</dbReference>
<feature type="domain" description="Bulb-type lectin" evidence="2">
    <location>
        <begin position="20"/>
        <end position="163"/>
    </location>
</feature>
<dbReference type="InterPro" id="IPR036426">
    <property type="entry name" value="Bulb-type_lectin_dom_sf"/>
</dbReference>
<proteinExistence type="predicted"/>
<protein>
    <submittedName>
        <fullName evidence="4">Bulb-type lectin domain</fullName>
    </submittedName>
</protein>
<dbReference type="InterPro" id="IPR001480">
    <property type="entry name" value="Bulb-type_lectin_dom"/>
</dbReference>
<dbReference type="PROSITE" id="PS50948">
    <property type="entry name" value="PAN"/>
    <property type="match status" value="1"/>
</dbReference>
<dbReference type="Pfam" id="PF01453">
    <property type="entry name" value="B_lectin"/>
    <property type="match status" value="1"/>
</dbReference>
<name>A0A200QXF5_MACCD</name>
<dbReference type="Gene3D" id="2.90.10.10">
    <property type="entry name" value="Bulb-type lectin domain"/>
    <property type="match status" value="1"/>
</dbReference>
<accession>A0A200QXF5</accession>
<organism evidence="4 5">
    <name type="scientific">Macleaya cordata</name>
    <name type="common">Five-seeded plume-poppy</name>
    <name type="synonym">Bocconia cordata</name>
    <dbReference type="NCBI Taxonomy" id="56857"/>
    <lineage>
        <taxon>Eukaryota</taxon>
        <taxon>Viridiplantae</taxon>
        <taxon>Streptophyta</taxon>
        <taxon>Embryophyta</taxon>
        <taxon>Tracheophyta</taxon>
        <taxon>Spermatophyta</taxon>
        <taxon>Magnoliopsida</taxon>
        <taxon>Ranunculales</taxon>
        <taxon>Papaveraceae</taxon>
        <taxon>Papaveroideae</taxon>
        <taxon>Macleaya</taxon>
    </lineage>
</organism>
<feature type="domain" description="Apple" evidence="3">
    <location>
        <begin position="349"/>
        <end position="435"/>
    </location>
</feature>
<evidence type="ECO:0000313" key="4">
    <source>
        <dbReference type="EMBL" id="OVA15167.1"/>
    </source>
</evidence>
<evidence type="ECO:0000259" key="3">
    <source>
        <dbReference type="PROSITE" id="PS50948"/>
    </source>
</evidence>
<keyword evidence="1" id="KW-0732">Signal</keyword>